<dbReference type="Pfam" id="PF13407">
    <property type="entry name" value="Peripla_BP_4"/>
    <property type="match status" value="1"/>
</dbReference>
<feature type="domain" description="ABC transporter" evidence="6">
    <location>
        <begin position="296"/>
        <end position="538"/>
    </location>
</feature>
<feature type="chain" id="PRO_5001995967" evidence="5">
    <location>
        <begin position="25"/>
        <end position="802"/>
    </location>
</feature>
<accession>A0A0A2VU53</accession>
<name>A0A0A2VU53_BEABA</name>
<dbReference type="SUPFAM" id="SSF52540">
    <property type="entry name" value="P-loop containing nucleoside triphosphate hydrolases"/>
    <property type="match status" value="2"/>
</dbReference>
<dbReference type="PANTHER" id="PTHR43790">
    <property type="entry name" value="CARBOHYDRATE TRANSPORT ATP-BINDING PROTEIN MG119-RELATED"/>
    <property type="match status" value="1"/>
</dbReference>
<dbReference type="CDD" id="cd03216">
    <property type="entry name" value="ABC_Carb_Monos_I"/>
    <property type="match status" value="1"/>
</dbReference>
<dbReference type="GO" id="GO:0005524">
    <property type="term" value="F:ATP binding"/>
    <property type="evidence" value="ECO:0007669"/>
    <property type="project" value="UniProtKB-KW"/>
</dbReference>
<evidence type="ECO:0000313" key="8">
    <source>
        <dbReference type="Proteomes" id="UP000030106"/>
    </source>
</evidence>
<evidence type="ECO:0000256" key="2">
    <source>
        <dbReference type="ARBA" id="ARBA00022737"/>
    </source>
</evidence>
<evidence type="ECO:0000256" key="4">
    <source>
        <dbReference type="ARBA" id="ARBA00022840"/>
    </source>
</evidence>
<comment type="caution">
    <text evidence="7">The sequence shown here is derived from an EMBL/GenBank/DDBJ whole genome shotgun (WGS) entry which is preliminary data.</text>
</comment>
<evidence type="ECO:0000256" key="1">
    <source>
        <dbReference type="ARBA" id="ARBA00022448"/>
    </source>
</evidence>
<dbReference type="SUPFAM" id="SSF53822">
    <property type="entry name" value="Periplasmic binding protein-like I"/>
    <property type="match status" value="1"/>
</dbReference>
<dbReference type="CDD" id="cd03215">
    <property type="entry name" value="ABC_Carb_Monos_II"/>
    <property type="match status" value="1"/>
</dbReference>
<keyword evidence="5" id="KW-0732">Signal</keyword>
<keyword evidence="1" id="KW-0813">Transport</keyword>
<sequence>MKGKKRLLSAAVGLMSLASGVAFAADTLSLQGKTIGVAVVGTQHFWDREAYKGATEEVEKLGGKVIGVDGGRDNQVHANNHDILLSRKVDAVISILGDSAVEPKFKALRDAGIPVFTVDHVSQYSVNNTTSDNYTLGSTIGRYMADALGGKGNVAVFNAFSNSLRICGIRYDQWKYVLKDYPDIKIIQPELAEQFANSPEDARKKTLELLSQYPKGKLDAIHVACWDQPAIGIVQALEETGRDKDVKVTAIDAGPETLEIMAEKDSPLVANVAQQPHLIGQTSAENVARYFAGQKLPIQTFIPVIPVKGPDEAKAVYKKLGYGPGEIHGLIGENGAGKSTLIKILAGVYKADGGTATLNGVALPLGKPAAIEAQGIRVIHQELNLIPHFTVAESVFLGQEYRHAGGLLDSRRMRQATRDFFLHTWQLDLDPDRLIRQLSLAERKLVQIARALIDGAAKLVVFDEPTAPLEAHEASLVSDAILRLKEQGIAILYISHYLNEIAALCDAGTVLRNGEVVGYPDREVLQNTDAVIHMMVGREIDRLYTPREHAANAPVNETPLLSVRGLSDGQQLQNISFEIRPGEIVGVAGLLGAGRDVLVDTLYGLNTAKQGEIVIEGRARRIRSPRQAIRAGMALVPRDRRHQGLILPFSAADNINLASLPDTATFGWEHRTRALQKARDWIERLSIRPAIPALPVRFMSGGNQQKVILARWLGTEARLFILDEPTLGVDIGARSDIYQRTRQLAEQGRSVLVSSSDATELLGLCDRILVMWRGALVADLATQGLTLDALLATINGGQEHSL</sequence>
<keyword evidence="4 7" id="KW-0067">ATP-binding</keyword>
<reference evidence="7 8" key="1">
    <citation type="submission" date="2012-10" db="EMBL/GenBank/DDBJ databases">
        <title>Genome sequencing and analysis of entomopathogenic fungi Beauveria bassiana D1-5.</title>
        <authorList>
            <person name="Li Q."/>
            <person name="Wang L."/>
            <person name="Zhang Z."/>
            <person name="Wang Q."/>
            <person name="Ren J."/>
            <person name="Wang M."/>
            <person name="Xu W."/>
            <person name="Wang J."/>
            <person name="Lu Y."/>
            <person name="Du Q."/>
            <person name="Sun Z."/>
        </authorList>
    </citation>
    <scope>NUCLEOTIDE SEQUENCE [LARGE SCALE GENOMIC DNA]</scope>
    <source>
        <strain evidence="7 8">D1-5</strain>
    </source>
</reference>
<dbReference type="Gene3D" id="3.40.50.2300">
    <property type="match status" value="2"/>
</dbReference>
<evidence type="ECO:0000256" key="3">
    <source>
        <dbReference type="ARBA" id="ARBA00022741"/>
    </source>
</evidence>
<evidence type="ECO:0000256" key="5">
    <source>
        <dbReference type="SAM" id="SignalP"/>
    </source>
</evidence>
<feature type="domain" description="ABC transporter" evidence="6">
    <location>
        <begin position="555"/>
        <end position="798"/>
    </location>
</feature>
<dbReference type="STRING" id="1245745.A0A0A2VU53"/>
<dbReference type="PROSITE" id="PS50893">
    <property type="entry name" value="ABC_TRANSPORTER_2"/>
    <property type="match status" value="2"/>
</dbReference>
<gene>
    <name evidence="7" type="ORF">BBAD15_g2816</name>
</gene>
<dbReference type="SMART" id="SM00382">
    <property type="entry name" value="AAA"/>
    <property type="match status" value="2"/>
</dbReference>
<dbReference type="InterPro" id="IPR003593">
    <property type="entry name" value="AAA+_ATPase"/>
</dbReference>
<dbReference type="EMBL" id="ANFO01000216">
    <property type="protein sequence ID" value="KGQ11456.1"/>
    <property type="molecule type" value="Genomic_DNA"/>
</dbReference>
<evidence type="ECO:0000259" key="6">
    <source>
        <dbReference type="PROSITE" id="PS50893"/>
    </source>
</evidence>
<dbReference type="GO" id="GO:0016887">
    <property type="term" value="F:ATP hydrolysis activity"/>
    <property type="evidence" value="ECO:0007669"/>
    <property type="project" value="InterPro"/>
</dbReference>
<protein>
    <submittedName>
        <fullName evidence="7">Ribose import ATP-binding protein RbsA</fullName>
    </submittedName>
</protein>
<feature type="signal peptide" evidence="5">
    <location>
        <begin position="1"/>
        <end position="24"/>
    </location>
</feature>
<proteinExistence type="predicted"/>
<dbReference type="InterPro" id="IPR028082">
    <property type="entry name" value="Peripla_BP_I"/>
</dbReference>
<organism evidence="7 8">
    <name type="scientific">Beauveria bassiana D1-5</name>
    <dbReference type="NCBI Taxonomy" id="1245745"/>
    <lineage>
        <taxon>Eukaryota</taxon>
        <taxon>Fungi</taxon>
        <taxon>Dikarya</taxon>
        <taxon>Ascomycota</taxon>
        <taxon>Pezizomycotina</taxon>
        <taxon>Sordariomycetes</taxon>
        <taxon>Hypocreomycetidae</taxon>
        <taxon>Hypocreales</taxon>
        <taxon>Cordycipitaceae</taxon>
        <taxon>Beauveria</taxon>
    </lineage>
</organism>
<dbReference type="CDD" id="cd06305">
    <property type="entry name" value="PBP1_methylthioribose_binding-like"/>
    <property type="match status" value="1"/>
</dbReference>
<dbReference type="InterPro" id="IPR017871">
    <property type="entry name" value="ABC_transporter-like_CS"/>
</dbReference>
<dbReference type="Gene3D" id="3.40.50.300">
    <property type="entry name" value="P-loop containing nucleotide triphosphate hydrolases"/>
    <property type="match status" value="2"/>
</dbReference>
<evidence type="ECO:0000313" key="7">
    <source>
        <dbReference type="EMBL" id="KGQ11456.1"/>
    </source>
</evidence>
<dbReference type="PANTHER" id="PTHR43790:SF9">
    <property type="entry name" value="GALACTOFURANOSE TRANSPORTER ATP-BINDING PROTEIN YTFR"/>
    <property type="match status" value="1"/>
</dbReference>
<keyword evidence="3" id="KW-0547">Nucleotide-binding</keyword>
<dbReference type="InterPro" id="IPR025997">
    <property type="entry name" value="SBP_2_dom"/>
</dbReference>
<dbReference type="HOGENOM" id="CLU_350892_0_0_1"/>
<dbReference type="InterPro" id="IPR027417">
    <property type="entry name" value="P-loop_NTPase"/>
</dbReference>
<dbReference type="InterPro" id="IPR003439">
    <property type="entry name" value="ABC_transporter-like_ATP-bd"/>
</dbReference>
<dbReference type="AlphaFoldDB" id="A0A0A2VU53"/>
<dbReference type="InterPro" id="IPR050107">
    <property type="entry name" value="ABC_carbohydrate_import_ATPase"/>
</dbReference>
<dbReference type="PROSITE" id="PS00211">
    <property type="entry name" value="ABC_TRANSPORTER_1"/>
    <property type="match status" value="1"/>
</dbReference>
<dbReference type="Pfam" id="PF00005">
    <property type="entry name" value="ABC_tran"/>
    <property type="match status" value="2"/>
</dbReference>
<keyword evidence="2" id="KW-0677">Repeat</keyword>
<dbReference type="Proteomes" id="UP000030106">
    <property type="component" value="Unassembled WGS sequence"/>
</dbReference>